<dbReference type="GO" id="GO:0015288">
    <property type="term" value="F:porin activity"/>
    <property type="evidence" value="ECO:0007669"/>
    <property type="project" value="TreeGrafter"/>
</dbReference>
<protein>
    <submittedName>
        <fullName evidence="8">Type I secretion system</fullName>
    </submittedName>
</protein>
<dbReference type="STRING" id="1481914.JCM19241_4926"/>
<reference evidence="8 9" key="2">
    <citation type="submission" date="2015-01" db="EMBL/GenBank/DDBJ databases">
        <authorList>
            <consortium name="NBRP consortium"/>
            <person name="Sawabe T."/>
            <person name="Meirelles P."/>
            <person name="Feng G."/>
            <person name="Sayaka M."/>
            <person name="Hattori M."/>
            <person name="Ohkuma M."/>
        </authorList>
    </citation>
    <scope>NUCLEOTIDE SEQUENCE [LARGE SCALE GENOMIC DNA]</scope>
    <source>
        <strain evidence="9">JCM 19241</strain>
    </source>
</reference>
<dbReference type="Proteomes" id="UP000031666">
    <property type="component" value="Unassembled WGS sequence"/>
</dbReference>
<sequence>MQRFRSWPRFNRFIPLIPLTFGLAGNSYANDIAQVIELALNNNLEIAASKLSIEESEADLGVSRSKFLPSLTGAADTTWNENKTDLRTVPDTKSEYNSHSYSLSFSQSIFNLSDIFAHGTSKLNFSVAEVNHDIKIKEVIESTAIDYFEYLKNRAQLNATVAELQSSSSRYDQMKRNVELGNVAGSELYEVLAQKEGISNRLRSLKKDRDVVLNRLNSAVQYPVTPMQDLKPEVLFDVIADMKQDELIEDAIKYNNSVLVSKLEVKIAKRSLQESGADFLPSVSVTGSYRNDDSNNYDRTDLTATGKSESMTLGLNLSVPIISGGSNYYSYSKNSTTLERRQILLENTFVQTRDSTYQTILNINDLSQAISTFETIIKANYSSYKGIQRAYQLGTRTITDLLAAETKLFNSLRDYQNARYDYVIESIKLERLIGTLNIESISKIMGMMVNIDELDKDYIVPPHLIKDIRK</sequence>
<evidence type="ECO:0000256" key="2">
    <source>
        <dbReference type="ARBA" id="ARBA00007613"/>
    </source>
</evidence>
<evidence type="ECO:0000313" key="9">
    <source>
        <dbReference type="Proteomes" id="UP000031666"/>
    </source>
</evidence>
<keyword evidence="7" id="KW-0998">Cell outer membrane</keyword>
<comment type="subcellular location">
    <subcellularLocation>
        <location evidence="1">Cell outer membrane</location>
    </subcellularLocation>
</comment>
<dbReference type="GO" id="GO:0009279">
    <property type="term" value="C:cell outer membrane"/>
    <property type="evidence" value="ECO:0007669"/>
    <property type="project" value="UniProtKB-SubCell"/>
</dbReference>
<accession>A0A0B8QI17</accession>
<dbReference type="Pfam" id="PF02321">
    <property type="entry name" value="OEP"/>
    <property type="match status" value="2"/>
</dbReference>
<comment type="caution">
    <text evidence="8">The sequence shown here is derived from an EMBL/GenBank/DDBJ whole genome shotgun (WGS) entry which is preliminary data.</text>
</comment>
<keyword evidence="4" id="KW-1134">Transmembrane beta strand</keyword>
<evidence type="ECO:0000256" key="3">
    <source>
        <dbReference type="ARBA" id="ARBA00022448"/>
    </source>
</evidence>
<dbReference type="PANTHER" id="PTHR30026">
    <property type="entry name" value="OUTER MEMBRANE PROTEIN TOLC"/>
    <property type="match status" value="1"/>
</dbReference>
<name>A0A0B8QI17_9VIBR</name>
<dbReference type="InterPro" id="IPR003423">
    <property type="entry name" value="OMP_efflux"/>
</dbReference>
<evidence type="ECO:0000256" key="7">
    <source>
        <dbReference type="ARBA" id="ARBA00023237"/>
    </source>
</evidence>
<keyword evidence="5" id="KW-0812">Transmembrane</keyword>
<dbReference type="GO" id="GO:0015562">
    <property type="term" value="F:efflux transmembrane transporter activity"/>
    <property type="evidence" value="ECO:0007669"/>
    <property type="project" value="InterPro"/>
</dbReference>
<dbReference type="InterPro" id="IPR051906">
    <property type="entry name" value="TolC-like"/>
</dbReference>
<evidence type="ECO:0000256" key="1">
    <source>
        <dbReference type="ARBA" id="ARBA00004442"/>
    </source>
</evidence>
<keyword evidence="6" id="KW-0472">Membrane</keyword>
<evidence type="ECO:0000256" key="4">
    <source>
        <dbReference type="ARBA" id="ARBA00022452"/>
    </source>
</evidence>
<dbReference type="EMBL" id="BBSC01000012">
    <property type="protein sequence ID" value="GAM78221.1"/>
    <property type="molecule type" value="Genomic_DNA"/>
</dbReference>
<dbReference type="AlphaFoldDB" id="A0A0B8QI17"/>
<evidence type="ECO:0000256" key="5">
    <source>
        <dbReference type="ARBA" id="ARBA00022692"/>
    </source>
</evidence>
<keyword evidence="3" id="KW-0813">Transport</keyword>
<dbReference type="GO" id="GO:1990281">
    <property type="term" value="C:efflux pump complex"/>
    <property type="evidence" value="ECO:0007669"/>
    <property type="project" value="TreeGrafter"/>
</dbReference>
<organism evidence="8 9">
    <name type="scientific">Vibrio ishigakensis</name>
    <dbReference type="NCBI Taxonomy" id="1481914"/>
    <lineage>
        <taxon>Bacteria</taxon>
        <taxon>Pseudomonadati</taxon>
        <taxon>Pseudomonadota</taxon>
        <taxon>Gammaproteobacteria</taxon>
        <taxon>Vibrionales</taxon>
        <taxon>Vibrionaceae</taxon>
        <taxon>Vibrio</taxon>
    </lineage>
</organism>
<reference evidence="8 9" key="1">
    <citation type="submission" date="2015-01" db="EMBL/GenBank/DDBJ databases">
        <title>Vibrio sp. C94 JCM 19241 whole genome shotgun sequence.</title>
        <authorList>
            <person name="Sawabe T."/>
            <person name="Meirelles P."/>
            <person name="Feng G."/>
            <person name="Sayaka M."/>
            <person name="Hattori M."/>
            <person name="Ohkuma M."/>
        </authorList>
    </citation>
    <scope>NUCLEOTIDE SEQUENCE [LARGE SCALE GENOMIC DNA]</scope>
    <source>
        <strain evidence="9">JCM 19241</strain>
    </source>
</reference>
<proteinExistence type="inferred from homology"/>
<dbReference type="SUPFAM" id="SSF56954">
    <property type="entry name" value="Outer membrane efflux proteins (OEP)"/>
    <property type="match status" value="1"/>
</dbReference>
<evidence type="ECO:0000256" key="6">
    <source>
        <dbReference type="ARBA" id="ARBA00023136"/>
    </source>
</evidence>
<evidence type="ECO:0000313" key="8">
    <source>
        <dbReference type="EMBL" id="GAM78221.1"/>
    </source>
</evidence>
<dbReference type="PANTHER" id="PTHR30026:SF20">
    <property type="entry name" value="OUTER MEMBRANE PROTEIN TOLC"/>
    <property type="match status" value="1"/>
</dbReference>
<dbReference type="Gene3D" id="1.20.1600.10">
    <property type="entry name" value="Outer membrane efflux proteins (OEP)"/>
    <property type="match status" value="1"/>
</dbReference>
<gene>
    <name evidence="8" type="ORF">JCM19241_4926</name>
</gene>
<comment type="similarity">
    <text evidence="2">Belongs to the outer membrane factor (OMF) (TC 1.B.17) family.</text>
</comment>